<evidence type="ECO:0000256" key="8">
    <source>
        <dbReference type="PIRSR" id="PIRSR000102-2"/>
    </source>
</evidence>
<evidence type="ECO:0000259" key="10">
    <source>
        <dbReference type="Pfam" id="PF00056"/>
    </source>
</evidence>
<dbReference type="FunFam" id="3.40.50.720:FF:000018">
    <property type="entry name" value="Malate dehydrogenase"/>
    <property type="match status" value="1"/>
</dbReference>
<proteinExistence type="inferred from homology"/>
<dbReference type="PIRSF" id="PIRSF000102">
    <property type="entry name" value="Lac_mal_DH"/>
    <property type="match status" value="1"/>
</dbReference>
<dbReference type="NCBIfam" id="TIGR01763">
    <property type="entry name" value="MalateDH_bact"/>
    <property type="match status" value="1"/>
</dbReference>
<feature type="binding site" evidence="6 9">
    <location>
        <begin position="8"/>
        <end position="13"/>
    </location>
    <ligand>
        <name>NAD(+)</name>
        <dbReference type="ChEBI" id="CHEBI:57540"/>
    </ligand>
</feature>
<name>A0A098B6F4_DESHA</name>
<dbReference type="Gene3D" id="3.40.50.720">
    <property type="entry name" value="NAD(P)-binding Rossmann-like Domain"/>
    <property type="match status" value="1"/>
</dbReference>
<feature type="binding site" evidence="6 8">
    <location>
        <position position="152"/>
    </location>
    <ligand>
        <name>substrate</name>
    </ligand>
</feature>
<evidence type="ECO:0000256" key="6">
    <source>
        <dbReference type="HAMAP-Rule" id="MF_00487"/>
    </source>
</evidence>
<evidence type="ECO:0000259" key="11">
    <source>
        <dbReference type="Pfam" id="PF02866"/>
    </source>
</evidence>
<dbReference type="PANTHER" id="PTHR43128:SF16">
    <property type="entry name" value="L-LACTATE DEHYDROGENASE"/>
    <property type="match status" value="1"/>
</dbReference>
<comment type="similarity">
    <text evidence="1">Belongs to the LDH/MDH superfamily. LDH family.</text>
</comment>
<evidence type="ECO:0000256" key="4">
    <source>
        <dbReference type="ARBA" id="ARBA00023027"/>
    </source>
</evidence>
<keyword evidence="2 6" id="KW-0816">Tricarboxylic acid cycle</keyword>
<dbReference type="GO" id="GO:0004459">
    <property type="term" value="F:L-lactate dehydrogenase (NAD+) activity"/>
    <property type="evidence" value="ECO:0007669"/>
    <property type="project" value="UniProtKB-EC"/>
</dbReference>
<dbReference type="PRINTS" id="PR00086">
    <property type="entry name" value="LLDHDRGNASE"/>
</dbReference>
<dbReference type="PANTHER" id="PTHR43128">
    <property type="entry name" value="L-2-HYDROXYCARBOXYLATE DEHYDROGENASE (NAD(P)(+))"/>
    <property type="match status" value="1"/>
</dbReference>
<dbReference type="GO" id="GO:0030060">
    <property type="term" value="F:L-malate dehydrogenase (NAD+) activity"/>
    <property type="evidence" value="ECO:0007669"/>
    <property type="project" value="UniProtKB-UniRule"/>
</dbReference>
<dbReference type="InterPro" id="IPR015955">
    <property type="entry name" value="Lactate_DH/Glyco_Ohase_4_C"/>
</dbReference>
<dbReference type="InterPro" id="IPR022383">
    <property type="entry name" value="Lactate/malate_DH_C"/>
</dbReference>
<dbReference type="Pfam" id="PF00056">
    <property type="entry name" value="Ldh_1_N"/>
    <property type="match status" value="1"/>
</dbReference>
<dbReference type="FunFam" id="3.90.110.10:FF:000004">
    <property type="entry name" value="Malate dehydrogenase"/>
    <property type="match status" value="1"/>
</dbReference>
<evidence type="ECO:0000313" key="12">
    <source>
        <dbReference type="EMBL" id="CDX03950.1"/>
    </source>
</evidence>
<keyword evidence="4 6" id="KW-0520">NAD</keyword>
<accession>A0A098B6F4</accession>
<keyword evidence="3 6" id="KW-0560">Oxidoreductase</keyword>
<dbReference type="InterPro" id="IPR001236">
    <property type="entry name" value="Lactate/malate_DH_N"/>
</dbReference>
<dbReference type="SUPFAM" id="SSF51735">
    <property type="entry name" value="NAD(P)-binding Rossmann-fold domains"/>
    <property type="match status" value="1"/>
</dbReference>
<feature type="domain" description="Lactate/malate dehydrogenase N-terminal" evidence="10">
    <location>
        <begin position="3"/>
        <end position="143"/>
    </location>
</feature>
<feature type="binding site" evidence="6 9">
    <location>
        <position position="96"/>
    </location>
    <ligand>
        <name>NAD(+)</name>
        <dbReference type="ChEBI" id="CHEBI:57540"/>
    </ligand>
</feature>
<feature type="binding site" evidence="6 8">
    <location>
        <position position="89"/>
    </location>
    <ligand>
        <name>substrate</name>
    </ligand>
</feature>
<evidence type="ECO:0000256" key="9">
    <source>
        <dbReference type="PIRSR" id="PIRSR000102-3"/>
    </source>
</evidence>
<dbReference type="NCBIfam" id="NF004863">
    <property type="entry name" value="PRK06223.1"/>
    <property type="match status" value="1"/>
</dbReference>
<dbReference type="AlphaFoldDB" id="A0A098B6F4"/>
<dbReference type="GO" id="GO:0006099">
    <property type="term" value="P:tricarboxylic acid cycle"/>
    <property type="evidence" value="ECO:0007669"/>
    <property type="project" value="UniProtKB-UniRule"/>
</dbReference>
<dbReference type="RefSeq" id="WP_208926281.1">
    <property type="nucleotide sequence ID" value="NZ_LK996017.1"/>
</dbReference>
<dbReference type="InterPro" id="IPR036291">
    <property type="entry name" value="NAD(P)-bd_dom_sf"/>
</dbReference>
<gene>
    <name evidence="6" type="primary">mdh</name>
    <name evidence="12" type="ORF">DPCES_4064</name>
</gene>
<comment type="similarity">
    <text evidence="6">Belongs to the LDH/MDH superfamily. MDH type 3 family.</text>
</comment>
<organism evidence="12">
    <name type="scientific">Desulfitobacterium hafniense</name>
    <name type="common">Desulfitobacterium frappieri</name>
    <dbReference type="NCBI Taxonomy" id="49338"/>
    <lineage>
        <taxon>Bacteria</taxon>
        <taxon>Bacillati</taxon>
        <taxon>Bacillota</taxon>
        <taxon>Clostridia</taxon>
        <taxon>Eubacteriales</taxon>
        <taxon>Desulfitobacteriaceae</taxon>
        <taxon>Desulfitobacterium</taxon>
    </lineage>
</organism>
<feature type="active site" description="Proton acceptor" evidence="6 7">
    <location>
        <position position="176"/>
    </location>
</feature>
<evidence type="ECO:0000256" key="3">
    <source>
        <dbReference type="ARBA" id="ARBA00023002"/>
    </source>
</evidence>
<reference evidence="12" key="1">
    <citation type="submission" date="2014-07" db="EMBL/GenBank/DDBJ databases">
        <authorList>
            <person name="Hornung V.Bastian."/>
        </authorList>
    </citation>
    <scope>NUCLEOTIDE SEQUENCE</scope>
    <source>
        <strain evidence="12">PCE-S</strain>
    </source>
</reference>
<protein>
    <recommendedName>
        <fullName evidence="6">Malate dehydrogenase</fullName>
        <ecNumber evidence="6">1.1.1.37</ecNumber>
    </recommendedName>
</protein>
<dbReference type="EC" id="1.1.1.37" evidence="6"/>
<evidence type="ECO:0000256" key="1">
    <source>
        <dbReference type="ARBA" id="ARBA00006054"/>
    </source>
</evidence>
<dbReference type="Pfam" id="PF02866">
    <property type="entry name" value="Ldh_1_C"/>
    <property type="match status" value="1"/>
</dbReference>
<dbReference type="SUPFAM" id="SSF56327">
    <property type="entry name" value="LDH C-terminal domain-like"/>
    <property type="match status" value="1"/>
</dbReference>
<dbReference type="InterPro" id="IPR011275">
    <property type="entry name" value="Malate_DH_type3"/>
</dbReference>
<feature type="binding site" evidence="6 8">
    <location>
        <position position="83"/>
    </location>
    <ligand>
        <name>substrate</name>
    </ligand>
</feature>
<feature type="domain" description="Lactate/malate dehydrogenase C-terminal" evidence="11">
    <location>
        <begin position="148"/>
        <end position="307"/>
    </location>
</feature>
<dbReference type="CDD" id="cd01339">
    <property type="entry name" value="LDH-like_MDH"/>
    <property type="match status" value="1"/>
</dbReference>
<comment type="catalytic activity">
    <reaction evidence="5">
        <text>(S)-lactate + NAD(+) = pyruvate + NADH + H(+)</text>
        <dbReference type="Rhea" id="RHEA:23444"/>
        <dbReference type="ChEBI" id="CHEBI:15361"/>
        <dbReference type="ChEBI" id="CHEBI:15378"/>
        <dbReference type="ChEBI" id="CHEBI:16651"/>
        <dbReference type="ChEBI" id="CHEBI:57540"/>
        <dbReference type="ChEBI" id="CHEBI:57945"/>
        <dbReference type="EC" id="1.1.1.27"/>
    </reaction>
</comment>
<dbReference type="HAMAP" id="MF_00487">
    <property type="entry name" value="Malate_dehydrog_3"/>
    <property type="match status" value="1"/>
</dbReference>
<evidence type="ECO:0000256" key="2">
    <source>
        <dbReference type="ARBA" id="ARBA00022532"/>
    </source>
</evidence>
<dbReference type="InterPro" id="IPR001557">
    <property type="entry name" value="L-lactate/malate_DH"/>
</dbReference>
<feature type="binding site" evidence="6 8">
    <location>
        <position position="121"/>
    </location>
    <ligand>
        <name>substrate</name>
    </ligand>
</feature>
<comment type="catalytic activity">
    <reaction evidence="6">
        <text>(S)-malate + NAD(+) = oxaloacetate + NADH + H(+)</text>
        <dbReference type="Rhea" id="RHEA:21432"/>
        <dbReference type="ChEBI" id="CHEBI:15378"/>
        <dbReference type="ChEBI" id="CHEBI:15589"/>
        <dbReference type="ChEBI" id="CHEBI:16452"/>
        <dbReference type="ChEBI" id="CHEBI:57540"/>
        <dbReference type="ChEBI" id="CHEBI:57945"/>
        <dbReference type="EC" id="1.1.1.37"/>
    </reaction>
</comment>
<dbReference type="EMBL" id="LK996017">
    <property type="protein sequence ID" value="CDX03950.1"/>
    <property type="molecule type" value="Genomic_DNA"/>
</dbReference>
<dbReference type="Gene3D" id="3.90.110.10">
    <property type="entry name" value="Lactate dehydrogenase/glycoside hydrolase, family 4, C-terminal"/>
    <property type="match status" value="1"/>
</dbReference>
<feature type="binding site" evidence="6 9">
    <location>
        <position position="32"/>
    </location>
    <ligand>
        <name>NAD(+)</name>
        <dbReference type="ChEBI" id="CHEBI:57540"/>
    </ligand>
</feature>
<evidence type="ECO:0000256" key="7">
    <source>
        <dbReference type="PIRSR" id="PIRSR000102-1"/>
    </source>
</evidence>
<feature type="binding site" evidence="6">
    <location>
        <begin position="119"/>
        <end position="121"/>
    </location>
    <ligand>
        <name>NAD(+)</name>
        <dbReference type="ChEBI" id="CHEBI:57540"/>
    </ligand>
</feature>
<evidence type="ECO:0000256" key="5">
    <source>
        <dbReference type="ARBA" id="ARBA00049258"/>
    </source>
</evidence>
<dbReference type="PATRIC" id="fig|49338.4.peg.4371"/>
<dbReference type="GO" id="GO:0006089">
    <property type="term" value="P:lactate metabolic process"/>
    <property type="evidence" value="ECO:0007669"/>
    <property type="project" value="TreeGrafter"/>
</dbReference>
<sequence>MAKISVIGSGFTGTTTAFMLAMKGLGDIVLLDTQANENPTKGKALDIMEAGPLTRSSVRVTGTADYQDTLDSDVVVITAGIARKPGMSRNELCDINAGIVTHVVRQVVQHSPHSTLIILSNPVDIMTYVAFKESGFKRNRVIGQSGVLDSARFRYFVASELKVSAEDVTGFVLGVHGDDMVPLVRYCSVHGIPIQQLLPEAEIEKIMERTRQAGSEIVNLLGNGSAYYAPAAALTEMIESILLDKHRVMPCIVHLEGELGYQDLVLNVPAVIGRQGVEKILPIDLLPEEEDLIERSVASIRRGIDSVWAGKKTIASIEKQRRKGNNTHIGKRCGCFQVKGE</sequence>
<comment type="function">
    <text evidence="6">Catalyzes the reversible oxidation of malate to oxaloacetate.</text>
</comment>